<dbReference type="GO" id="GO:0008170">
    <property type="term" value="F:N-methyltransferase activity"/>
    <property type="evidence" value="ECO:0007669"/>
    <property type="project" value="InterPro"/>
</dbReference>
<evidence type="ECO:0000256" key="6">
    <source>
        <dbReference type="ARBA" id="ARBA00023125"/>
    </source>
</evidence>
<dbReference type="EMBL" id="RQEY01000012">
    <property type="protein sequence ID" value="TGK41252.1"/>
    <property type="molecule type" value="Genomic_DNA"/>
</dbReference>
<dbReference type="SUPFAM" id="SSF53335">
    <property type="entry name" value="S-adenosyl-L-methionine-dependent methyltransferases"/>
    <property type="match status" value="1"/>
</dbReference>
<keyword evidence="11" id="KW-1185">Reference proteome</keyword>
<dbReference type="GO" id="GO:0009307">
    <property type="term" value="P:DNA restriction-modification system"/>
    <property type="evidence" value="ECO:0007669"/>
    <property type="project" value="UniProtKB-KW"/>
</dbReference>
<comment type="caution">
    <text evidence="10">The sequence shown here is derived from an EMBL/GenBank/DDBJ whole genome shotgun (WGS) entry which is preliminary data.</text>
</comment>
<feature type="domain" description="DNA methylase N-4/N-6" evidence="9">
    <location>
        <begin position="29"/>
        <end position="346"/>
    </location>
</feature>
<evidence type="ECO:0000256" key="2">
    <source>
        <dbReference type="ARBA" id="ARBA00022603"/>
    </source>
</evidence>
<sequence length="360" mass="41550">MTKTPIVLQNQVIAGDALKVLEKLPSNSIHTVITSPPYFNLRDYGMKGQIGNEKSLEEYIEKIVSVFREIQRVLRDDGTIWINLGDSYNSSWRSKKNTFESWERAKEFGTRIREPSKLTKAPRVSNLKRKNLLGVPWRIALALQEDGWILRQDIIWHKPSTKPNPVQDRCVTNHEYIFLLSKNPIYFYDLEAVKEPAVSADPNHPSFRPKSLAAKRSRIKSANTKYQTNFKTVLETRNKRSVWTVTTKRFKEAHFATFPIDLIEPCVRASTSEKGVCSKCGAPYIRKKRKLDEWLWKRGCTHKAPIKPALILDPFGGAGTTALASKKHGRDYLLIELNPKYARMARRRIKKYLREIEKTP</sequence>
<evidence type="ECO:0000259" key="9">
    <source>
        <dbReference type="Pfam" id="PF01555"/>
    </source>
</evidence>
<dbReference type="PRINTS" id="PR00508">
    <property type="entry name" value="S21N4MTFRASE"/>
</dbReference>
<proteinExistence type="inferred from homology"/>
<comment type="similarity">
    <text evidence="1">Belongs to the N(4)/N(6)-methyltransferase family. N(4) subfamily.</text>
</comment>
<accession>A0A4V3JG85</accession>
<keyword evidence="6" id="KW-0238">DNA-binding</keyword>
<dbReference type="GO" id="GO:0015667">
    <property type="term" value="F:site-specific DNA-methyltransferase (cytosine-N4-specific) activity"/>
    <property type="evidence" value="ECO:0007669"/>
    <property type="project" value="UniProtKB-EC"/>
</dbReference>
<gene>
    <name evidence="10" type="ORF">EHO65_07430</name>
</gene>
<dbReference type="Gene3D" id="3.40.50.150">
    <property type="entry name" value="Vaccinia Virus protein VP39"/>
    <property type="match status" value="1"/>
</dbReference>
<protein>
    <recommendedName>
        <fullName evidence="8">Methyltransferase</fullName>
        <ecNumber evidence="8">2.1.1.-</ecNumber>
    </recommendedName>
</protein>
<evidence type="ECO:0000256" key="7">
    <source>
        <dbReference type="ARBA" id="ARBA00049120"/>
    </source>
</evidence>
<comment type="catalytic activity">
    <reaction evidence="7">
        <text>a 2'-deoxycytidine in DNA + S-adenosyl-L-methionine = an N(4)-methyl-2'-deoxycytidine in DNA + S-adenosyl-L-homocysteine + H(+)</text>
        <dbReference type="Rhea" id="RHEA:16857"/>
        <dbReference type="Rhea" id="RHEA-COMP:11369"/>
        <dbReference type="Rhea" id="RHEA-COMP:13674"/>
        <dbReference type="ChEBI" id="CHEBI:15378"/>
        <dbReference type="ChEBI" id="CHEBI:57856"/>
        <dbReference type="ChEBI" id="CHEBI:59789"/>
        <dbReference type="ChEBI" id="CHEBI:85452"/>
        <dbReference type="ChEBI" id="CHEBI:137933"/>
        <dbReference type="EC" id="2.1.1.113"/>
    </reaction>
</comment>
<dbReference type="RefSeq" id="WP_135773503.1">
    <property type="nucleotide sequence ID" value="NZ_RQEY01000012.1"/>
</dbReference>
<dbReference type="Proteomes" id="UP000298097">
    <property type="component" value="Unassembled WGS sequence"/>
</dbReference>
<evidence type="ECO:0000313" key="11">
    <source>
        <dbReference type="Proteomes" id="UP000298097"/>
    </source>
</evidence>
<dbReference type="GO" id="GO:0032259">
    <property type="term" value="P:methylation"/>
    <property type="evidence" value="ECO:0007669"/>
    <property type="project" value="UniProtKB-KW"/>
</dbReference>
<evidence type="ECO:0000256" key="8">
    <source>
        <dbReference type="RuleBase" id="RU362026"/>
    </source>
</evidence>
<name>A0A4V3JG85_9LEPT</name>
<evidence type="ECO:0000256" key="3">
    <source>
        <dbReference type="ARBA" id="ARBA00022679"/>
    </source>
</evidence>
<keyword evidence="3 10" id="KW-0808">Transferase</keyword>
<dbReference type="InterPro" id="IPR002941">
    <property type="entry name" value="DNA_methylase_N4/N6"/>
</dbReference>
<evidence type="ECO:0000256" key="5">
    <source>
        <dbReference type="ARBA" id="ARBA00022747"/>
    </source>
</evidence>
<keyword evidence="5" id="KW-0680">Restriction system</keyword>
<evidence type="ECO:0000256" key="4">
    <source>
        <dbReference type="ARBA" id="ARBA00022691"/>
    </source>
</evidence>
<dbReference type="OrthoDB" id="9773571at2"/>
<evidence type="ECO:0000313" key="10">
    <source>
        <dbReference type="EMBL" id="TGK41252.1"/>
    </source>
</evidence>
<evidence type="ECO:0000256" key="1">
    <source>
        <dbReference type="ARBA" id="ARBA00010203"/>
    </source>
</evidence>
<organism evidence="10 11">
    <name type="scientific">Leptospira andrefontaineae</name>
    <dbReference type="NCBI Taxonomy" id="2484976"/>
    <lineage>
        <taxon>Bacteria</taxon>
        <taxon>Pseudomonadati</taxon>
        <taxon>Spirochaetota</taxon>
        <taxon>Spirochaetia</taxon>
        <taxon>Leptospirales</taxon>
        <taxon>Leptospiraceae</taxon>
        <taxon>Leptospira</taxon>
    </lineage>
</organism>
<dbReference type="AlphaFoldDB" id="A0A4V3JG85"/>
<dbReference type="InterPro" id="IPR001091">
    <property type="entry name" value="RM_Methyltransferase"/>
</dbReference>
<dbReference type="Pfam" id="PF01555">
    <property type="entry name" value="N6_N4_Mtase"/>
    <property type="match status" value="1"/>
</dbReference>
<dbReference type="GO" id="GO:0003677">
    <property type="term" value="F:DNA binding"/>
    <property type="evidence" value="ECO:0007669"/>
    <property type="project" value="UniProtKB-KW"/>
</dbReference>
<reference evidence="10" key="1">
    <citation type="journal article" date="2019" name="PLoS Negl. Trop. Dis.">
        <title>Revisiting the worldwide diversity of Leptospira species in the environment.</title>
        <authorList>
            <person name="Vincent A.T."/>
            <person name="Schiettekatte O."/>
            <person name="Bourhy P."/>
            <person name="Veyrier F.J."/>
            <person name="Picardeau M."/>
        </authorList>
    </citation>
    <scope>NUCLEOTIDE SEQUENCE [LARGE SCALE GENOMIC DNA]</scope>
    <source>
        <strain evidence="10">201800301</strain>
    </source>
</reference>
<dbReference type="EC" id="2.1.1.-" evidence="8"/>
<keyword evidence="2 10" id="KW-0489">Methyltransferase</keyword>
<dbReference type="PROSITE" id="PS00093">
    <property type="entry name" value="N4_MTASE"/>
    <property type="match status" value="1"/>
</dbReference>
<dbReference type="InterPro" id="IPR017985">
    <property type="entry name" value="MeTrfase_CN4_CS"/>
</dbReference>
<keyword evidence="4" id="KW-0949">S-adenosyl-L-methionine</keyword>
<dbReference type="InterPro" id="IPR029063">
    <property type="entry name" value="SAM-dependent_MTases_sf"/>
</dbReference>